<evidence type="ECO:0000313" key="1">
    <source>
        <dbReference type="EMBL" id="KAA6367003.1"/>
    </source>
</evidence>
<dbReference type="AlphaFoldDB" id="A0A5J4UA10"/>
<comment type="caution">
    <text evidence="1">The sequence shown here is derived from an EMBL/GenBank/DDBJ whole genome shotgun (WGS) entry which is preliminary data.</text>
</comment>
<dbReference type="Proteomes" id="UP000324800">
    <property type="component" value="Unassembled WGS sequence"/>
</dbReference>
<reference evidence="1 2" key="1">
    <citation type="submission" date="2019-03" db="EMBL/GenBank/DDBJ databases">
        <title>Single cell metagenomics reveals metabolic interactions within the superorganism composed of flagellate Streblomastix strix and complex community of Bacteroidetes bacteria on its surface.</title>
        <authorList>
            <person name="Treitli S.C."/>
            <person name="Kolisko M."/>
            <person name="Husnik F."/>
            <person name="Keeling P."/>
            <person name="Hampl V."/>
        </authorList>
    </citation>
    <scope>NUCLEOTIDE SEQUENCE [LARGE SCALE GENOMIC DNA]</scope>
    <source>
        <strain evidence="1">ST1C</strain>
    </source>
</reference>
<accession>A0A5J4UA10</accession>
<evidence type="ECO:0000313" key="2">
    <source>
        <dbReference type="Proteomes" id="UP000324800"/>
    </source>
</evidence>
<organism evidence="1 2">
    <name type="scientific">Streblomastix strix</name>
    <dbReference type="NCBI Taxonomy" id="222440"/>
    <lineage>
        <taxon>Eukaryota</taxon>
        <taxon>Metamonada</taxon>
        <taxon>Preaxostyla</taxon>
        <taxon>Oxymonadida</taxon>
        <taxon>Streblomastigidae</taxon>
        <taxon>Streblomastix</taxon>
    </lineage>
</organism>
<gene>
    <name evidence="1" type="ORF">EZS28_037471</name>
</gene>
<proteinExistence type="predicted"/>
<sequence>MVSLSSYEFSELTPVPYRREVSWSLWASTGDEDISCLEQSISEKQERQQRIILHLKGRLQMTETNGRVHLLLSQFRSPKISVVSPTAGLVTGLPYDEVKIYVLPSDC</sequence>
<dbReference type="EMBL" id="SNRW01018787">
    <property type="protein sequence ID" value="KAA6367003.1"/>
    <property type="molecule type" value="Genomic_DNA"/>
</dbReference>
<name>A0A5J4UA10_9EUKA</name>
<protein>
    <submittedName>
        <fullName evidence="1">Uncharacterized protein</fullName>
    </submittedName>
</protein>